<dbReference type="InterPro" id="IPR011991">
    <property type="entry name" value="ArsR-like_HTH"/>
</dbReference>
<dbReference type="RefSeq" id="WP_163067606.1">
    <property type="nucleotide sequence ID" value="NZ_CP048649.1"/>
</dbReference>
<evidence type="ECO:0000256" key="1">
    <source>
        <dbReference type="ARBA" id="ARBA00023015"/>
    </source>
</evidence>
<feature type="domain" description="HTH hxlR-type" evidence="4">
    <location>
        <begin position="11"/>
        <end position="109"/>
    </location>
</feature>
<evidence type="ECO:0000256" key="2">
    <source>
        <dbReference type="ARBA" id="ARBA00023125"/>
    </source>
</evidence>
<dbReference type="InterPro" id="IPR036388">
    <property type="entry name" value="WH-like_DNA-bd_sf"/>
</dbReference>
<accession>A0A858BZ35</accession>
<dbReference type="PANTHER" id="PTHR33204:SF29">
    <property type="entry name" value="TRANSCRIPTIONAL REGULATOR"/>
    <property type="match status" value="1"/>
</dbReference>
<dbReference type="GO" id="GO:0003677">
    <property type="term" value="F:DNA binding"/>
    <property type="evidence" value="ECO:0007669"/>
    <property type="project" value="UniProtKB-KW"/>
</dbReference>
<keyword evidence="2" id="KW-0238">DNA-binding</keyword>
<evidence type="ECO:0000313" key="5">
    <source>
        <dbReference type="EMBL" id="QIB70368.1"/>
    </source>
</evidence>
<dbReference type="CDD" id="cd00090">
    <property type="entry name" value="HTH_ARSR"/>
    <property type="match status" value="1"/>
</dbReference>
<gene>
    <name evidence="5" type="ORF">Ami103574_14185</name>
</gene>
<organism evidence="5 6">
    <name type="scientific">Aminipila butyrica</name>
    <dbReference type="NCBI Taxonomy" id="433296"/>
    <lineage>
        <taxon>Bacteria</taxon>
        <taxon>Bacillati</taxon>
        <taxon>Bacillota</taxon>
        <taxon>Clostridia</taxon>
        <taxon>Peptostreptococcales</taxon>
        <taxon>Anaerovoracaceae</taxon>
        <taxon>Aminipila</taxon>
    </lineage>
</organism>
<dbReference type="SUPFAM" id="SSF46785">
    <property type="entry name" value="Winged helix' DNA-binding domain"/>
    <property type="match status" value="1"/>
</dbReference>
<dbReference type="PROSITE" id="PS51118">
    <property type="entry name" value="HTH_HXLR"/>
    <property type="match status" value="1"/>
</dbReference>
<proteinExistence type="predicted"/>
<evidence type="ECO:0000313" key="6">
    <source>
        <dbReference type="Proteomes" id="UP000466848"/>
    </source>
</evidence>
<evidence type="ECO:0000256" key="3">
    <source>
        <dbReference type="ARBA" id="ARBA00023163"/>
    </source>
</evidence>
<dbReference type="Gene3D" id="1.10.10.10">
    <property type="entry name" value="Winged helix-like DNA-binding domain superfamily/Winged helix DNA-binding domain"/>
    <property type="match status" value="1"/>
</dbReference>
<reference evidence="5 6" key="1">
    <citation type="submission" date="2020-02" db="EMBL/GenBank/DDBJ databases">
        <authorList>
            <person name="Kim Y.B."/>
            <person name="Roh S.W."/>
        </authorList>
    </citation>
    <scope>NUCLEOTIDE SEQUENCE [LARGE SCALE GENOMIC DNA]</scope>
    <source>
        <strain evidence="5 6">DSM 103574</strain>
    </source>
</reference>
<sequence length="113" mass="13158">MKEDTELFGICPYVTSQKVLTGKWSLLILYHLSNGPVRFNELQRRLPHLTQATLSKQLKGLEGNGLVVRKEYQQLPPKVEYSLSSIGQRFQVVLDSLETWGHEYMDYMEEQQK</sequence>
<evidence type="ECO:0000259" key="4">
    <source>
        <dbReference type="PROSITE" id="PS51118"/>
    </source>
</evidence>
<keyword evidence="1" id="KW-0805">Transcription regulation</keyword>
<dbReference type="EMBL" id="CP048649">
    <property type="protein sequence ID" value="QIB70368.1"/>
    <property type="molecule type" value="Genomic_DNA"/>
</dbReference>
<dbReference type="KEGG" id="abut:Ami103574_14185"/>
<protein>
    <submittedName>
        <fullName evidence="5">Helix-turn-helix transcriptional regulator</fullName>
    </submittedName>
</protein>
<dbReference type="InterPro" id="IPR036390">
    <property type="entry name" value="WH_DNA-bd_sf"/>
</dbReference>
<name>A0A858BZ35_9FIRM</name>
<keyword evidence="3" id="KW-0804">Transcription</keyword>
<dbReference type="PANTHER" id="PTHR33204">
    <property type="entry name" value="TRANSCRIPTIONAL REGULATOR, MARR FAMILY"/>
    <property type="match status" value="1"/>
</dbReference>
<dbReference type="InterPro" id="IPR002577">
    <property type="entry name" value="HTH_HxlR"/>
</dbReference>
<dbReference type="Pfam" id="PF01638">
    <property type="entry name" value="HxlR"/>
    <property type="match status" value="1"/>
</dbReference>
<dbReference type="Proteomes" id="UP000466848">
    <property type="component" value="Chromosome"/>
</dbReference>
<keyword evidence="6" id="KW-1185">Reference proteome</keyword>
<dbReference type="AlphaFoldDB" id="A0A858BZ35"/>